<evidence type="ECO:0000256" key="4">
    <source>
        <dbReference type="ARBA" id="ARBA00012438"/>
    </source>
</evidence>
<evidence type="ECO:0000256" key="14">
    <source>
        <dbReference type="SAM" id="MobiDB-lite"/>
    </source>
</evidence>
<dbReference type="PANTHER" id="PTHR45569">
    <property type="entry name" value="SENSOR PROTEIN KDPD"/>
    <property type="match status" value="1"/>
</dbReference>
<accession>A0A3Q9ULE7</accession>
<evidence type="ECO:0000256" key="10">
    <source>
        <dbReference type="ARBA" id="ARBA00022840"/>
    </source>
</evidence>
<keyword evidence="13 15" id="KW-0472">Membrane</keyword>
<keyword evidence="7 15" id="KW-0812">Transmembrane</keyword>
<dbReference type="SUPFAM" id="SSF47384">
    <property type="entry name" value="Homodimeric domain of signal transducing histidine kinase"/>
    <property type="match status" value="1"/>
</dbReference>
<reference evidence="18" key="1">
    <citation type="submission" date="2017-12" db="EMBL/GenBank/DDBJ databases">
        <title>Whole genome sequencing of Acidipropionibacterium jensenii strains JS279 and JS280.</title>
        <authorList>
            <person name="Deptula P."/>
            <person name="Laine P."/>
            <person name="Smolander O.-P."/>
            <person name="Paulin L."/>
            <person name="Auvinen P."/>
            <person name="Varmanen P."/>
        </authorList>
    </citation>
    <scope>NUCLEOTIDE SEQUENCE [LARGE SCALE GENOMIC DNA]</scope>
    <source>
        <strain evidence="18">JS280</strain>
    </source>
</reference>
<dbReference type="CDD" id="cd00075">
    <property type="entry name" value="HATPase"/>
    <property type="match status" value="1"/>
</dbReference>
<dbReference type="InterPro" id="IPR038318">
    <property type="entry name" value="KdpD_sf"/>
</dbReference>
<dbReference type="Pfam" id="PF00582">
    <property type="entry name" value="Usp"/>
    <property type="match status" value="1"/>
</dbReference>
<keyword evidence="6" id="KW-0808">Transferase</keyword>
<dbReference type="AlphaFoldDB" id="A0A3Q9ULE7"/>
<dbReference type="Gene3D" id="3.40.50.620">
    <property type="entry name" value="HUPs"/>
    <property type="match status" value="1"/>
</dbReference>
<feature type="region of interest" description="Disordered" evidence="14">
    <location>
        <begin position="599"/>
        <end position="680"/>
    </location>
</feature>
<gene>
    <name evidence="17" type="ORF">C0Z10_10590</name>
</gene>
<organism evidence="17 18">
    <name type="scientific">Acidipropionibacterium jensenii</name>
    <dbReference type="NCBI Taxonomy" id="1749"/>
    <lineage>
        <taxon>Bacteria</taxon>
        <taxon>Bacillati</taxon>
        <taxon>Actinomycetota</taxon>
        <taxon>Actinomycetes</taxon>
        <taxon>Propionibacteriales</taxon>
        <taxon>Propionibacteriaceae</taxon>
        <taxon>Acidipropionibacterium</taxon>
    </lineage>
</organism>
<feature type="compositionally biased region" description="Basic and acidic residues" evidence="14">
    <location>
        <begin position="620"/>
        <end position="637"/>
    </location>
</feature>
<dbReference type="Gene3D" id="3.30.565.10">
    <property type="entry name" value="Histidine kinase-like ATPase, C-terminal domain"/>
    <property type="match status" value="1"/>
</dbReference>
<evidence type="ECO:0000256" key="15">
    <source>
        <dbReference type="SAM" id="Phobius"/>
    </source>
</evidence>
<evidence type="ECO:0000256" key="1">
    <source>
        <dbReference type="ARBA" id="ARBA00000085"/>
    </source>
</evidence>
<dbReference type="SUPFAM" id="SSF52402">
    <property type="entry name" value="Adenine nucleotide alpha hydrolases-like"/>
    <property type="match status" value="1"/>
</dbReference>
<dbReference type="KEGG" id="aji:C0Z10_10590"/>
<feature type="transmembrane region" description="Helical" evidence="15">
    <location>
        <begin position="253"/>
        <end position="274"/>
    </location>
</feature>
<evidence type="ECO:0000256" key="12">
    <source>
        <dbReference type="ARBA" id="ARBA00023012"/>
    </source>
</evidence>
<dbReference type="InterPro" id="IPR006016">
    <property type="entry name" value="UspA"/>
</dbReference>
<dbReference type="InterPro" id="IPR003594">
    <property type="entry name" value="HATPase_dom"/>
</dbReference>
<keyword evidence="12" id="KW-0902">Two-component regulatory system</keyword>
<dbReference type="InterPro" id="IPR025201">
    <property type="entry name" value="KdpD_TM"/>
</dbReference>
<dbReference type="Proteomes" id="UP000285875">
    <property type="component" value="Chromosome"/>
</dbReference>
<dbReference type="Pfam" id="PF13493">
    <property type="entry name" value="DUF4118"/>
    <property type="match status" value="1"/>
</dbReference>
<evidence type="ECO:0000313" key="17">
    <source>
        <dbReference type="EMBL" id="AZZ40123.1"/>
    </source>
</evidence>
<dbReference type="InterPro" id="IPR036097">
    <property type="entry name" value="HisK_dim/P_sf"/>
</dbReference>
<dbReference type="PANTHER" id="PTHR45569:SF1">
    <property type="entry name" value="SENSOR PROTEIN KDPD"/>
    <property type="match status" value="1"/>
</dbReference>
<proteinExistence type="predicted"/>
<dbReference type="SUPFAM" id="SSF55874">
    <property type="entry name" value="ATPase domain of HSP90 chaperone/DNA topoisomerase II/histidine kinase"/>
    <property type="match status" value="1"/>
</dbReference>
<dbReference type="InterPro" id="IPR036890">
    <property type="entry name" value="HATPase_C_sf"/>
</dbReference>
<keyword evidence="11 15" id="KW-1133">Transmembrane helix</keyword>
<evidence type="ECO:0000256" key="9">
    <source>
        <dbReference type="ARBA" id="ARBA00022777"/>
    </source>
</evidence>
<evidence type="ECO:0000313" key="18">
    <source>
        <dbReference type="Proteomes" id="UP000285875"/>
    </source>
</evidence>
<feature type="transmembrane region" description="Helical" evidence="15">
    <location>
        <begin position="174"/>
        <end position="192"/>
    </location>
</feature>
<feature type="domain" description="Histidine kinase" evidence="16">
    <location>
        <begin position="409"/>
        <end position="622"/>
    </location>
</feature>
<keyword evidence="10" id="KW-0067">ATP-binding</keyword>
<dbReference type="GO" id="GO:0005524">
    <property type="term" value="F:ATP binding"/>
    <property type="evidence" value="ECO:0007669"/>
    <property type="project" value="UniProtKB-KW"/>
</dbReference>
<dbReference type="InterPro" id="IPR014729">
    <property type="entry name" value="Rossmann-like_a/b/a_fold"/>
</dbReference>
<evidence type="ECO:0000256" key="5">
    <source>
        <dbReference type="ARBA" id="ARBA00022553"/>
    </source>
</evidence>
<dbReference type="PRINTS" id="PR00344">
    <property type="entry name" value="BCTRLSENSOR"/>
</dbReference>
<sequence length="680" mass="70484">MTGTVTIMATVRVATGLLGGPEMTTHERVVVSLSGGSEGEVLLRRGARVASRSEGGELIAVHVTSQDAAGGPGAASLSSQRILTERLGGSYRQIVGEDVPTALVDFARSVSASQLVIGVSRRSRLSRLVTGPGVGATVIRHAGDIDVHIVNHTAAGGRSGLPRVSGALTRQRRIAGLLTALVAWPLLTWLLVSLHSGPSTTVNALSFQLLVVVVALIGGIWPAVCTAVVSGLTLDYFFIAPLHTVAIDHPSNVVSVLLYVAIAALVSVIVDHAAHRTRQARRSAVESEILQYVSGSVLRGQDAVQALVDQTREAFALARARLTRDGVVIATSLAEGAHTPSGTAPAGARGRLVLPVDEHTRLELEGTPPDAAGQRLLAVIIVQLAAVLEHDELREAAASDKVRTALLAAVSHDLRRPLASATAAVSGLRAAGASLSEADRDELIATADQSLGALTGLVTDLLDVSRMQAGVLAVAISPTEPGDVILPALEESGAGPEEILLDIDPAAPAMMADPVLLRRALVNLLTNALRHRPAGTTVGLSVSCPGDAVQIRIADHGPGVPAQRRDEMFVAFQRLGDTDNTTGLGLGLALSKGFVEGMGGTLTPEDTPGGGLTMTISLPREPDEPRSEDEDRGRDIPGGDGSGGDGSGADAPEPDTSRPDTSGLEPARRRDHGRDHSHRR</sequence>
<evidence type="ECO:0000259" key="16">
    <source>
        <dbReference type="PROSITE" id="PS50109"/>
    </source>
</evidence>
<evidence type="ECO:0000256" key="6">
    <source>
        <dbReference type="ARBA" id="ARBA00022679"/>
    </source>
</evidence>
<evidence type="ECO:0000256" key="3">
    <source>
        <dbReference type="ARBA" id="ARBA00004236"/>
    </source>
</evidence>
<dbReference type="EMBL" id="CP025570">
    <property type="protein sequence ID" value="AZZ40123.1"/>
    <property type="molecule type" value="Genomic_DNA"/>
</dbReference>
<dbReference type="InterPro" id="IPR003661">
    <property type="entry name" value="HisK_dim/P_dom"/>
</dbReference>
<dbReference type="SMART" id="SM00387">
    <property type="entry name" value="HATPase_c"/>
    <property type="match status" value="1"/>
</dbReference>
<protein>
    <recommendedName>
        <fullName evidence="4">histidine kinase</fullName>
        <ecNumber evidence="4">2.7.13.3</ecNumber>
    </recommendedName>
</protein>
<dbReference type="Pfam" id="PF00512">
    <property type="entry name" value="HisKA"/>
    <property type="match status" value="1"/>
</dbReference>
<evidence type="ECO:0000256" key="11">
    <source>
        <dbReference type="ARBA" id="ARBA00022989"/>
    </source>
</evidence>
<evidence type="ECO:0000256" key="2">
    <source>
        <dbReference type="ARBA" id="ARBA00004141"/>
    </source>
</evidence>
<feature type="transmembrane region" description="Helical" evidence="15">
    <location>
        <begin position="204"/>
        <end position="233"/>
    </location>
</feature>
<dbReference type="InterPro" id="IPR004358">
    <property type="entry name" value="Sig_transdc_His_kin-like_C"/>
</dbReference>
<dbReference type="InterPro" id="IPR052023">
    <property type="entry name" value="Histidine_kinase_KdpD"/>
</dbReference>
<comment type="catalytic activity">
    <reaction evidence="1">
        <text>ATP + protein L-histidine = ADP + protein N-phospho-L-histidine.</text>
        <dbReference type="EC" id="2.7.13.3"/>
    </reaction>
</comment>
<dbReference type="Gene3D" id="1.10.287.130">
    <property type="match status" value="1"/>
</dbReference>
<dbReference type="GO" id="GO:0000155">
    <property type="term" value="F:phosphorelay sensor kinase activity"/>
    <property type="evidence" value="ECO:0007669"/>
    <property type="project" value="InterPro"/>
</dbReference>
<keyword evidence="9" id="KW-0418">Kinase</keyword>
<evidence type="ECO:0000256" key="8">
    <source>
        <dbReference type="ARBA" id="ARBA00022741"/>
    </source>
</evidence>
<dbReference type="EC" id="2.7.13.3" evidence="4"/>
<dbReference type="SMART" id="SM00388">
    <property type="entry name" value="HisKA"/>
    <property type="match status" value="1"/>
</dbReference>
<name>A0A3Q9ULE7_9ACTN</name>
<feature type="compositionally biased region" description="Gly residues" evidence="14">
    <location>
        <begin position="638"/>
        <end position="647"/>
    </location>
</feature>
<dbReference type="GO" id="GO:0005886">
    <property type="term" value="C:plasma membrane"/>
    <property type="evidence" value="ECO:0007669"/>
    <property type="project" value="UniProtKB-SubCell"/>
</dbReference>
<dbReference type="Gene3D" id="1.20.120.620">
    <property type="entry name" value="Backbone structure of the membrane domain of e. Coli histidine kinase receptor kdpd"/>
    <property type="match status" value="1"/>
</dbReference>
<comment type="subcellular location">
    <subcellularLocation>
        <location evidence="3">Cell membrane</location>
    </subcellularLocation>
    <subcellularLocation>
        <location evidence="2">Membrane</location>
        <topology evidence="2">Multi-pass membrane protein</topology>
    </subcellularLocation>
</comment>
<dbReference type="CDD" id="cd00082">
    <property type="entry name" value="HisKA"/>
    <property type="match status" value="1"/>
</dbReference>
<dbReference type="PROSITE" id="PS50109">
    <property type="entry name" value="HIS_KIN"/>
    <property type="match status" value="1"/>
</dbReference>
<keyword evidence="5" id="KW-0597">Phosphoprotein</keyword>
<evidence type="ECO:0000256" key="7">
    <source>
        <dbReference type="ARBA" id="ARBA00022692"/>
    </source>
</evidence>
<evidence type="ECO:0000256" key="13">
    <source>
        <dbReference type="ARBA" id="ARBA00023136"/>
    </source>
</evidence>
<keyword evidence="8" id="KW-0547">Nucleotide-binding</keyword>
<dbReference type="InterPro" id="IPR005467">
    <property type="entry name" value="His_kinase_dom"/>
</dbReference>
<dbReference type="Pfam" id="PF02518">
    <property type="entry name" value="HATPase_c"/>
    <property type="match status" value="1"/>
</dbReference>